<evidence type="ECO:0000256" key="2">
    <source>
        <dbReference type="ARBA" id="ARBA00022475"/>
    </source>
</evidence>
<sequence>RDAARNRSRTAPAVAAVLAAVAGVTAGAIQIQSDGDRNAAMHAPIGAHGTVAVSLPVEVDETPQSLAELMRSSETSLRELLPVEQVHPVALAVGSASGYDDGLVIGHRPEHLRCPLWDEDRGELTQDEYVELHASEVCTPDSRWPMDAWAMTRSTGTVVDDGTVVAVLGHERSDEAAAVLAGGKVLLGSPWLLWPDGTARLSVTGYDHDGAWVEGPVVTLPAEVVPLDGTQTTIVLPPQVLGDLGLTAVQAGLVATTTRTPTPEEERRASRALERGAWLTVERGPSTPPPVVMLVLVVAAGVVGLAATGIAVALAAAESRPDLATLAALGAPPRLRRRFGAAQAGVVSVLGTVLGVGAGGALGWVLVLSQRHRYAVPDLTWQVSVPWVAVLGVLAVVPLLAVTVGYLSARSRLPVTHRLAG</sequence>
<feature type="domain" description="ABC3 transporter permease C-terminal" evidence="8">
    <location>
        <begin position="295"/>
        <end position="410"/>
    </location>
</feature>
<accession>A0A0A0BN12</accession>
<evidence type="ECO:0000259" key="8">
    <source>
        <dbReference type="Pfam" id="PF02687"/>
    </source>
</evidence>
<gene>
    <name evidence="9" type="ORF">N869_07375</name>
</gene>
<dbReference type="AlphaFoldDB" id="A0A0A0BN12"/>
<dbReference type="EMBL" id="AXCZ01000202">
    <property type="protein sequence ID" value="KGM09280.1"/>
    <property type="molecule type" value="Genomic_DNA"/>
</dbReference>
<keyword evidence="7" id="KW-0732">Signal</keyword>
<feature type="signal peptide" evidence="7">
    <location>
        <begin position="1"/>
        <end position="26"/>
    </location>
</feature>
<feature type="transmembrane region" description="Helical" evidence="6">
    <location>
        <begin position="387"/>
        <end position="409"/>
    </location>
</feature>
<evidence type="ECO:0000256" key="4">
    <source>
        <dbReference type="ARBA" id="ARBA00022989"/>
    </source>
</evidence>
<evidence type="ECO:0000256" key="3">
    <source>
        <dbReference type="ARBA" id="ARBA00022692"/>
    </source>
</evidence>
<evidence type="ECO:0000313" key="10">
    <source>
        <dbReference type="Proteomes" id="UP000054314"/>
    </source>
</evidence>
<keyword evidence="2" id="KW-1003">Cell membrane</keyword>
<name>A0A0A0BN12_9CELL</name>
<dbReference type="RefSeq" id="WP_035062347.1">
    <property type="nucleotide sequence ID" value="NZ_AXCZ01000202.1"/>
</dbReference>
<evidence type="ECO:0000256" key="1">
    <source>
        <dbReference type="ARBA" id="ARBA00004651"/>
    </source>
</evidence>
<keyword evidence="4 6" id="KW-1133">Transmembrane helix</keyword>
<dbReference type="Pfam" id="PF02687">
    <property type="entry name" value="FtsX"/>
    <property type="match status" value="1"/>
</dbReference>
<feature type="transmembrane region" description="Helical" evidence="6">
    <location>
        <begin position="291"/>
        <end position="316"/>
    </location>
</feature>
<feature type="non-terminal residue" evidence="9">
    <location>
        <position position="1"/>
    </location>
</feature>
<feature type="transmembrane region" description="Helical" evidence="6">
    <location>
        <begin position="344"/>
        <end position="367"/>
    </location>
</feature>
<evidence type="ECO:0000256" key="6">
    <source>
        <dbReference type="SAM" id="Phobius"/>
    </source>
</evidence>
<feature type="chain" id="PRO_5039075344" description="ABC3 transporter permease C-terminal domain-containing protein" evidence="7">
    <location>
        <begin position="27"/>
        <end position="421"/>
    </location>
</feature>
<protein>
    <recommendedName>
        <fullName evidence="8">ABC3 transporter permease C-terminal domain-containing protein</fullName>
    </recommendedName>
</protein>
<keyword evidence="3 6" id="KW-0812">Transmembrane</keyword>
<dbReference type="InterPro" id="IPR003838">
    <property type="entry name" value="ABC3_permease_C"/>
</dbReference>
<keyword evidence="5 6" id="KW-0472">Membrane</keyword>
<dbReference type="Proteomes" id="UP000054314">
    <property type="component" value="Unassembled WGS sequence"/>
</dbReference>
<evidence type="ECO:0000256" key="5">
    <source>
        <dbReference type="ARBA" id="ARBA00023136"/>
    </source>
</evidence>
<dbReference type="GO" id="GO:0005886">
    <property type="term" value="C:plasma membrane"/>
    <property type="evidence" value="ECO:0007669"/>
    <property type="project" value="UniProtKB-SubCell"/>
</dbReference>
<keyword evidence="10" id="KW-1185">Reference proteome</keyword>
<proteinExistence type="predicted"/>
<reference evidence="9 10" key="1">
    <citation type="submission" date="2013-08" db="EMBL/GenBank/DDBJ databases">
        <title>Genome sequencing of Cellulomonas bogoriensis 69B4.</title>
        <authorList>
            <person name="Chen F."/>
            <person name="Li Y."/>
            <person name="Wang G."/>
        </authorList>
    </citation>
    <scope>NUCLEOTIDE SEQUENCE [LARGE SCALE GENOMIC DNA]</scope>
    <source>
        <strain evidence="9 10">69B4</strain>
    </source>
</reference>
<evidence type="ECO:0000313" key="9">
    <source>
        <dbReference type="EMBL" id="KGM09280.1"/>
    </source>
</evidence>
<comment type="caution">
    <text evidence="9">The sequence shown here is derived from an EMBL/GenBank/DDBJ whole genome shotgun (WGS) entry which is preliminary data.</text>
</comment>
<evidence type="ECO:0000256" key="7">
    <source>
        <dbReference type="SAM" id="SignalP"/>
    </source>
</evidence>
<organism evidence="9 10">
    <name type="scientific">Cellulomonas bogoriensis 69B4 = DSM 16987</name>
    <dbReference type="NCBI Taxonomy" id="1386082"/>
    <lineage>
        <taxon>Bacteria</taxon>
        <taxon>Bacillati</taxon>
        <taxon>Actinomycetota</taxon>
        <taxon>Actinomycetes</taxon>
        <taxon>Micrococcales</taxon>
        <taxon>Cellulomonadaceae</taxon>
        <taxon>Cellulomonas</taxon>
    </lineage>
</organism>
<comment type="subcellular location">
    <subcellularLocation>
        <location evidence="1">Cell membrane</location>
        <topology evidence="1">Multi-pass membrane protein</topology>
    </subcellularLocation>
</comment>